<dbReference type="EMBL" id="BSXW01001061">
    <property type="protein sequence ID" value="GMF33293.1"/>
    <property type="molecule type" value="Genomic_DNA"/>
</dbReference>
<sequence length="79" mass="9145">MELAVNRADPDMPDTTPAGRSIYYVDQLQAMQWIREAWEEMEVRVIENCFRKTGVVFASDKENEAPPRREKVSMGDLLI</sequence>
<accession>A0A9W7CFJ6</accession>
<protein>
    <submittedName>
        <fullName evidence="1">Unnamed protein product</fullName>
    </submittedName>
</protein>
<keyword evidence="3" id="KW-1185">Reference proteome</keyword>
<dbReference type="EMBL" id="BSXW01000949">
    <property type="protein sequence ID" value="GMF32023.1"/>
    <property type="molecule type" value="Genomic_DNA"/>
</dbReference>
<reference evidence="1" key="1">
    <citation type="submission" date="2023-04" db="EMBL/GenBank/DDBJ databases">
        <title>Phytophthora lilii NBRC 32176.</title>
        <authorList>
            <person name="Ichikawa N."/>
            <person name="Sato H."/>
            <person name="Tonouchi N."/>
        </authorList>
    </citation>
    <scope>NUCLEOTIDE SEQUENCE</scope>
    <source>
        <strain evidence="1">NBRC 32176</strain>
    </source>
</reference>
<organism evidence="1 3">
    <name type="scientific">Phytophthora lilii</name>
    <dbReference type="NCBI Taxonomy" id="2077276"/>
    <lineage>
        <taxon>Eukaryota</taxon>
        <taxon>Sar</taxon>
        <taxon>Stramenopiles</taxon>
        <taxon>Oomycota</taxon>
        <taxon>Peronosporomycetes</taxon>
        <taxon>Peronosporales</taxon>
        <taxon>Peronosporaceae</taxon>
        <taxon>Phytophthora</taxon>
    </lineage>
</organism>
<dbReference type="Proteomes" id="UP001165083">
    <property type="component" value="Unassembled WGS sequence"/>
</dbReference>
<gene>
    <name evidence="1" type="ORF">Plil01_001370000</name>
    <name evidence="2" type="ORF">Plil01_001419600</name>
</gene>
<name>A0A9W7CFJ6_9STRA</name>
<proteinExistence type="predicted"/>
<evidence type="ECO:0000313" key="3">
    <source>
        <dbReference type="Proteomes" id="UP001165083"/>
    </source>
</evidence>
<dbReference type="AlphaFoldDB" id="A0A9W7CFJ6"/>
<comment type="caution">
    <text evidence="1">The sequence shown here is derived from an EMBL/GenBank/DDBJ whole genome shotgun (WGS) entry which is preliminary data.</text>
</comment>
<evidence type="ECO:0000313" key="2">
    <source>
        <dbReference type="EMBL" id="GMF33293.1"/>
    </source>
</evidence>
<evidence type="ECO:0000313" key="1">
    <source>
        <dbReference type="EMBL" id="GMF32023.1"/>
    </source>
</evidence>
<dbReference type="OrthoDB" id="123883at2759"/>